<evidence type="ECO:0000313" key="1">
    <source>
        <dbReference type="EMBL" id="HFG19427.1"/>
    </source>
</evidence>
<sequence length="195" mass="19691">MKRVALLGGVLALAFAGCGLISSPPIDNPFGLQGQQTTINLGPSSAATGNLSVAATFNDTTLNLPVTPTGFNYSLAISGVTLSGSNCPSPLPSSISVSMNLSLTVSDNPPSGPRQASATANNVQFTLNQSGSSYTVANFSATLSFSNLQTLLDILQTGGQNTASLSGTVNTTSNPDLAGCTMTITWGGGQGILRF</sequence>
<reference evidence="1" key="1">
    <citation type="journal article" date="2020" name="mSystems">
        <title>Genome- and Community-Level Interaction Insights into Carbon Utilization and Element Cycling Functions of Hydrothermarchaeota in Hydrothermal Sediment.</title>
        <authorList>
            <person name="Zhou Z."/>
            <person name="Liu Y."/>
            <person name="Xu W."/>
            <person name="Pan J."/>
            <person name="Luo Z.H."/>
            <person name="Li M."/>
        </authorList>
    </citation>
    <scope>NUCLEOTIDE SEQUENCE [LARGE SCALE GENOMIC DNA]</scope>
    <source>
        <strain evidence="1">SpSt-524</strain>
    </source>
</reference>
<dbReference type="AlphaFoldDB" id="A0A7C3DV28"/>
<organism evidence="1">
    <name type="scientific">Meiothermus ruber</name>
    <dbReference type="NCBI Taxonomy" id="277"/>
    <lineage>
        <taxon>Bacteria</taxon>
        <taxon>Thermotogati</taxon>
        <taxon>Deinococcota</taxon>
        <taxon>Deinococci</taxon>
        <taxon>Thermales</taxon>
        <taxon>Thermaceae</taxon>
        <taxon>Meiothermus</taxon>
    </lineage>
</organism>
<dbReference type="PROSITE" id="PS51257">
    <property type="entry name" value="PROKAR_LIPOPROTEIN"/>
    <property type="match status" value="1"/>
</dbReference>
<dbReference type="EMBL" id="DSWI01000008">
    <property type="protein sequence ID" value="HFG19427.1"/>
    <property type="molecule type" value="Genomic_DNA"/>
</dbReference>
<name>A0A7C3DV28_MEIRU</name>
<protein>
    <recommendedName>
        <fullName evidence="2">Lipoprotein</fullName>
    </recommendedName>
</protein>
<accession>A0A7C3DV28</accession>
<evidence type="ECO:0008006" key="2">
    <source>
        <dbReference type="Google" id="ProtNLM"/>
    </source>
</evidence>
<gene>
    <name evidence="1" type="ORF">ENS82_01735</name>
</gene>
<proteinExistence type="predicted"/>
<comment type="caution">
    <text evidence="1">The sequence shown here is derived from an EMBL/GenBank/DDBJ whole genome shotgun (WGS) entry which is preliminary data.</text>
</comment>